<dbReference type="PROSITE" id="PS50112">
    <property type="entry name" value="PAS"/>
    <property type="match status" value="2"/>
</dbReference>
<evidence type="ECO:0000259" key="9">
    <source>
        <dbReference type="PROSITE" id="PS50112"/>
    </source>
</evidence>
<protein>
    <recommendedName>
        <fullName evidence="3">histidine kinase</fullName>
        <ecNumber evidence="3">2.7.13.3</ecNumber>
    </recommendedName>
</protein>
<reference evidence="12 13" key="1">
    <citation type="submission" date="2018-02" db="EMBL/GenBank/DDBJ databases">
        <title>Solimicrobium silvestre gen. nov., sp. nov., isolated from alpine forest soil.</title>
        <authorList>
            <person name="Margesin R."/>
            <person name="Albuquerque L."/>
            <person name="Zhang D.-C."/>
            <person name="Froufe H.J.C."/>
            <person name="Severino R."/>
            <person name="Roxo I."/>
            <person name="Egas C."/>
            <person name="Da Costa M.S."/>
        </authorList>
    </citation>
    <scope>NUCLEOTIDE SEQUENCE [LARGE SCALE GENOMIC DNA]</scope>
    <source>
        <strain evidence="12 13">S20-91</strain>
    </source>
</reference>
<dbReference type="GO" id="GO:0000155">
    <property type="term" value="F:phosphorelay sensor kinase activity"/>
    <property type="evidence" value="ECO:0007669"/>
    <property type="project" value="InterPro"/>
</dbReference>
<feature type="domain" description="PAS" evidence="9">
    <location>
        <begin position="369"/>
        <end position="414"/>
    </location>
</feature>
<dbReference type="PROSITE" id="PS50109">
    <property type="entry name" value="HIS_KIN"/>
    <property type="match status" value="1"/>
</dbReference>
<evidence type="ECO:0000259" key="10">
    <source>
        <dbReference type="PROSITE" id="PS50113"/>
    </source>
</evidence>
<feature type="domain" description="PAS" evidence="9">
    <location>
        <begin position="244"/>
        <end position="291"/>
    </location>
</feature>
<dbReference type="SMART" id="SM00387">
    <property type="entry name" value="HATPase_c"/>
    <property type="match status" value="1"/>
</dbReference>
<dbReference type="CDD" id="cd06225">
    <property type="entry name" value="HAMP"/>
    <property type="match status" value="1"/>
</dbReference>
<dbReference type="Pfam" id="PF00672">
    <property type="entry name" value="HAMP"/>
    <property type="match status" value="1"/>
</dbReference>
<dbReference type="SUPFAM" id="SSF55785">
    <property type="entry name" value="PYP-like sensor domain (PAS domain)"/>
    <property type="match status" value="2"/>
</dbReference>
<dbReference type="Gene3D" id="6.10.340.10">
    <property type="match status" value="1"/>
</dbReference>
<dbReference type="InterPro" id="IPR003660">
    <property type="entry name" value="HAMP_dom"/>
</dbReference>
<evidence type="ECO:0000256" key="5">
    <source>
        <dbReference type="ARBA" id="ARBA00022679"/>
    </source>
</evidence>
<organism evidence="12 13">
    <name type="scientific">Solimicrobium silvestre</name>
    <dbReference type="NCBI Taxonomy" id="2099400"/>
    <lineage>
        <taxon>Bacteria</taxon>
        <taxon>Pseudomonadati</taxon>
        <taxon>Pseudomonadota</taxon>
        <taxon>Betaproteobacteria</taxon>
        <taxon>Burkholderiales</taxon>
        <taxon>Oxalobacteraceae</taxon>
        <taxon>Solimicrobium</taxon>
    </lineage>
</organism>
<dbReference type="NCBIfam" id="TIGR00229">
    <property type="entry name" value="sensory_box"/>
    <property type="match status" value="2"/>
</dbReference>
<dbReference type="InterPro" id="IPR005467">
    <property type="entry name" value="His_kinase_dom"/>
</dbReference>
<keyword evidence="7" id="KW-1133">Transmembrane helix</keyword>
<feature type="transmembrane region" description="Helical" evidence="7">
    <location>
        <begin position="7"/>
        <end position="27"/>
    </location>
</feature>
<dbReference type="PANTHER" id="PTHR43065:SF47">
    <property type="match status" value="1"/>
</dbReference>
<dbReference type="InterPro" id="IPR003594">
    <property type="entry name" value="HATPase_dom"/>
</dbReference>
<dbReference type="Gene3D" id="3.30.450.20">
    <property type="entry name" value="PAS domain"/>
    <property type="match status" value="2"/>
</dbReference>
<dbReference type="PROSITE" id="PS50113">
    <property type="entry name" value="PAC"/>
    <property type="match status" value="2"/>
</dbReference>
<accession>A0A2S9GZ69</accession>
<dbReference type="OrthoDB" id="2521613at2"/>
<comment type="catalytic activity">
    <reaction evidence="1">
        <text>ATP + protein L-histidine = ADP + protein N-phospho-L-histidine.</text>
        <dbReference type="EC" id="2.7.13.3"/>
    </reaction>
</comment>
<sequence length="808" mass="90207">MRITLKWKVIVGCILLEIIALAFIAGINFEINNDYLDQISQNRLQQLNTCLNSQFEHRRFDLKDDVVASLMDACQTKDSLTYFVLFDQNDRVVLKKGWPGSELSGTTSLSSAISAIGSLPWKTPSFYNSMLLTTPQYSHLLYGGTTVFKQQAQFELAKKALVLSLIAIVLSIAFFVLLMGWLSRHLKMLENAANEILVGNYDVSIDYLGNDEIGRVGFAINLVTTTLKNEIQALRKSEESERQTAARMLKVIDAVPDFMLLSRISDAYIIYANAGVENMTGHAYSELVGKTIDEVELGITKAQRKDWQNQLNRNGSLTNYETIIKHKDGSLINVLVSASLLEIDNAAHVLIICRDITDRKLVEAAVAHANRQLNYVLDAASEIAIISTDVNGIVQMFNRGAEKMLGYRAREQIGMPMRFDIHDTYELVQRSKELSRQFGREVQTSEVLTLIPVKLGSETRNWTYICKNGQRLNVSLTVTRVQDGAGKVVGFLGIARDITLQLQAEQALQELNYQLEKRVEERTAELGETNKNLANTMHNLQLAQAELVRSEKLTALGDIVAVVAHEINTPIGNCLTVATTLRDRSVELYEEVEQGTIRRSSLSRYMNDSKTGMDILIRGLNRSSELVSNFKQVAVDQTSEQRRVFKLHKVVNEVVALMIPMLRKTPYKLSISIPEDISMDSFPGPIEQIVTNLINNSILHAFEEDKQGNMTLTAAKQDQNVKIEFSDDGKGIPEHHLNRIFDPFFTTKLGRGGTGLGLNIVHNIVRKMLGGQIEVSSQASGGTSFVIVLPLFAPAASPPEKRQSTHFI</sequence>
<dbReference type="InterPro" id="IPR000700">
    <property type="entry name" value="PAS-assoc_C"/>
</dbReference>
<feature type="transmembrane region" description="Helical" evidence="7">
    <location>
        <begin position="160"/>
        <end position="182"/>
    </location>
</feature>
<feature type="domain" description="Histidine kinase" evidence="8">
    <location>
        <begin position="562"/>
        <end position="793"/>
    </location>
</feature>
<dbReference type="Gene3D" id="1.10.287.130">
    <property type="match status" value="1"/>
</dbReference>
<dbReference type="GO" id="GO:0016020">
    <property type="term" value="C:membrane"/>
    <property type="evidence" value="ECO:0007669"/>
    <property type="project" value="UniProtKB-SubCell"/>
</dbReference>
<keyword evidence="5" id="KW-0808">Transferase</keyword>
<dbReference type="Pfam" id="PF02518">
    <property type="entry name" value="HATPase_c"/>
    <property type="match status" value="1"/>
</dbReference>
<keyword evidence="4" id="KW-0597">Phosphoprotein</keyword>
<dbReference type="Pfam" id="PF13426">
    <property type="entry name" value="PAS_9"/>
    <property type="match status" value="2"/>
</dbReference>
<dbReference type="SUPFAM" id="SSF55874">
    <property type="entry name" value="ATPase domain of HSP90 chaperone/DNA topoisomerase II/histidine kinase"/>
    <property type="match status" value="1"/>
</dbReference>
<evidence type="ECO:0000256" key="3">
    <source>
        <dbReference type="ARBA" id="ARBA00012438"/>
    </source>
</evidence>
<evidence type="ECO:0000259" key="8">
    <source>
        <dbReference type="PROSITE" id="PS50109"/>
    </source>
</evidence>
<feature type="domain" description="HAMP" evidence="11">
    <location>
        <begin position="180"/>
        <end position="232"/>
    </location>
</feature>
<dbReference type="InterPro" id="IPR035965">
    <property type="entry name" value="PAS-like_dom_sf"/>
</dbReference>
<keyword evidence="13" id="KW-1185">Reference proteome</keyword>
<dbReference type="SMART" id="SM00091">
    <property type="entry name" value="PAS"/>
    <property type="match status" value="2"/>
</dbReference>
<dbReference type="PANTHER" id="PTHR43065">
    <property type="entry name" value="SENSOR HISTIDINE KINASE"/>
    <property type="match status" value="1"/>
</dbReference>
<evidence type="ECO:0000256" key="4">
    <source>
        <dbReference type="ARBA" id="ARBA00022553"/>
    </source>
</evidence>
<comment type="caution">
    <text evidence="12">The sequence shown here is derived from an EMBL/GenBank/DDBJ whole genome shotgun (WGS) entry which is preliminary data.</text>
</comment>
<feature type="domain" description="PAC" evidence="10">
    <location>
        <begin position="458"/>
        <end position="510"/>
    </location>
</feature>
<dbReference type="SMART" id="SM00086">
    <property type="entry name" value="PAC"/>
    <property type="match status" value="2"/>
</dbReference>
<keyword evidence="6" id="KW-0418">Kinase</keyword>
<keyword evidence="7" id="KW-0812">Transmembrane</keyword>
<dbReference type="RefSeq" id="WP_105531776.1">
    <property type="nucleotide sequence ID" value="NZ_PUGF01000009.1"/>
</dbReference>
<dbReference type="InterPro" id="IPR036097">
    <property type="entry name" value="HisK_dim/P_sf"/>
</dbReference>
<dbReference type="AlphaFoldDB" id="A0A2S9GZ69"/>
<evidence type="ECO:0000259" key="11">
    <source>
        <dbReference type="PROSITE" id="PS50885"/>
    </source>
</evidence>
<evidence type="ECO:0000313" key="13">
    <source>
        <dbReference type="Proteomes" id="UP000237839"/>
    </source>
</evidence>
<proteinExistence type="predicted"/>
<dbReference type="EMBL" id="PUGF01000009">
    <property type="protein sequence ID" value="PRC93032.1"/>
    <property type="molecule type" value="Genomic_DNA"/>
</dbReference>
<dbReference type="PRINTS" id="PR00344">
    <property type="entry name" value="BCTRLSENSOR"/>
</dbReference>
<dbReference type="InterPro" id="IPR036890">
    <property type="entry name" value="HATPase_C_sf"/>
</dbReference>
<evidence type="ECO:0000256" key="2">
    <source>
        <dbReference type="ARBA" id="ARBA00004370"/>
    </source>
</evidence>
<evidence type="ECO:0000256" key="1">
    <source>
        <dbReference type="ARBA" id="ARBA00000085"/>
    </source>
</evidence>
<gene>
    <name evidence="12" type="ORF">S2091_2118</name>
</gene>
<evidence type="ECO:0000256" key="7">
    <source>
        <dbReference type="SAM" id="Phobius"/>
    </source>
</evidence>
<comment type="subcellular location">
    <subcellularLocation>
        <location evidence="2">Membrane</location>
    </subcellularLocation>
</comment>
<dbReference type="Gene3D" id="3.30.565.10">
    <property type="entry name" value="Histidine kinase-like ATPase, C-terminal domain"/>
    <property type="match status" value="1"/>
</dbReference>
<feature type="transmembrane region" description="Helical" evidence="7">
    <location>
        <begin position="126"/>
        <end position="148"/>
    </location>
</feature>
<feature type="domain" description="PAC" evidence="10">
    <location>
        <begin position="318"/>
        <end position="368"/>
    </location>
</feature>
<dbReference type="PROSITE" id="PS50885">
    <property type="entry name" value="HAMP"/>
    <property type="match status" value="1"/>
</dbReference>
<dbReference type="InterPro" id="IPR004358">
    <property type="entry name" value="Sig_transdc_His_kin-like_C"/>
</dbReference>
<dbReference type="InterPro" id="IPR000014">
    <property type="entry name" value="PAS"/>
</dbReference>
<evidence type="ECO:0000313" key="12">
    <source>
        <dbReference type="EMBL" id="PRC93032.1"/>
    </source>
</evidence>
<dbReference type="Proteomes" id="UP000237839">
    <property type="component" value="Unassembled WGS sequence"/>
</dbReference>
<dbReference type="SMART" id="SM00304">
    <property type="entry name" value="HAMP"/>
    <property type="match status" value="1"/>
</dbReference>
<name>A0A2S9GZ69_9BURK</name>
<dbReference type="SUPFAM" id="SSF47384">
    <property type="entry name" value="Homodimeric domain of signal transducing histidine kinase"/>
    <property type="match status" value="1"/>
</dbReference>
<evidence type="ECO:0000256" key="6">
    <source>
        <dbReference type="ARBA" id="ARBA00022777"/>
    </source>
</evidence>
<dbReference type="CDD" id="cd00130">
    <property type="entry name" value="PAS"/>
    <property type="match status" value="2"/>
</dbReference>
<keyword evidence="7" id="KW-0472">Membrane</keyword>
<dbReference type="InterPro" id="IPR001610">
    <property type="entry name" value="PAC"/>
</dbReference>
<dbReference type="EC" id="2.7.13.3" evidence="3"/>